<dbReference type="GO" id="GO:0009007">
    <property type="term" value="F:site-specific DNA-methyltransferase (adenine-specific) activity"/>
    <property type="evidence" value="ECO:0007669"/>
    <property type="project" value="UniProtKB-EC"/>
</dbReference>
<dbReference type="InterPro" id="IPR022749">
    <property type="entry name" value="D12N6_MeTrfase_N"/>
</dbReference>
<evidence type="ECO:0000256" key="6">
    <source>
        <dbReference type="ARBA" id="ARBA00047942"/>
    </source>
</evidence>
<dbReference type="GO" id="GO:0008170">
    <property type="term" value="F:N-methyltransferase activity"/>
    <property type="evidence" value="ECO:0007669"/>
    <property type="project" value="InterPro"/>
</dbReference>
<evidence type="ECO:0000256" key="2">
    <source>
        <dbReference type="ARBA" id="ARBA00022603"/>
    </source>
</evidence>
<dbReference type="InterPro" id="IPR029063">
    <property type="entry name" value="SAM-dependent_MTases_sf"/>
</dbReference>
<dbReference type="GO" id="GO:0009307">
    <property type="term" value="P:DNA restriction-modification system"/>
    <property type="evidence" value="ECO:0007669"/>
    <property type="project" value="UniProtKB-KW"/>
</dbReference>
<dbReference type="PANTHER" id="PTHR42933">
    <property type="entry name" value="SLR6095 PROTEIN"/>
    <property type="match status" value="1"/>
</dbReference>
<dbReference type="PRINTS" id="PR00507">
    <property type="entry name" value="N12N6MTFRASE"/>
</dbReference>
<dbReference type="AlphaFoldDB" id="A0A871BLX5"/>
<evidence type="ECO:0000259" key="8">
    <source>
        <dbReference type="Pfam" id="PF12161"/>
    </source>
</evidence>
<keyword evidence="9" id="KW-0614">Plasmid</keyword>
<evidence type="ECO:0000313" key="10">
    <source>
        <dbReference type="Proteomes" id="UP000663064"/>
    </source>
</evidence>
<evidence type="ECO:0000259" key="7">
    <source>
        <dbReference type="Pfam" id="PF02384"/>
    </source>
</evidence>
<dbReference type="InterPro" id="IPR038333">
    <property type="entry name" value="T1MK-like_N_sf"/>
</dbReference>
<reference evidence="9" key="1">
    <citation type="journal article" date="2021" name="Front. Microbiol.">
        <title>Cellular and Genomic Properties of Haloferax gibbonsii LR2-5, the Host of Euryarchaeal Virus HFTV1.</title>
        <authorList>
            <person name="Tittes C."/>
            <person name="Schwarzer S."/>
            <person name="Pfeiffer F."/>
            <person name="Dyall-Smith M."/>
            <person name="Rodriguez-Franco M."/>
            <person name="Oksanen H.M."/>
            <person name="Quax T.E.F."/>
        </authorList>
    </citation>
    <scope>NUCLEOTIDE SEQUENCE</scope>
    <source>
        <strain evidence="9">LR2-5</strain>
    </source>
</reference>
<feature type="domain" description="DNA methylase adenine-specific" evidence="7">
    <location>
        <begin position="143"/>
        <end position="461"/>
    </location>
</feature>
<organism evidence="9 10">
    <name type="scientific">Haloferax gibbonsii</name>
    <dbReference type="NCBI Taxonomy" id="35746"/>
    <lineage>
        <taxon>Archaea</taxon>
        <taxon>Methanobacteriati</taxon>
        <taxon>Methanobacteriota</taxon>
        <taxon>Stenosarchaea group</taxon>
        <taxon>Halobacteria</taxon>
        <taxon>Halobacteriales</taxon>
        <taxon>Haloferacaceae</taxon>
        <taxon>Haloferax</taxon>
    </lineage>
</organism>
<comment type="catalytic activity">
    <reaction evidence="6">
        <text>a 2'-deoxyadenosine in DNA + S-adenosyl-L-methionine = an N(6)-methyl-2'-deoxyadenosine in DNA + S-adenosyl-L-homocysteine + H(+)</text>
        <dbReference type="Rhea" id="RHEA:15197"/>
        <dbReference type="Rhea" id="RHEA-COMP:12418"/>
        <dbReference type="Rhea" id="RHEA-COMP:12419"/>
        <dbReference type="ChEBI" id="CHEBI:15378"/>
        <dbReference type="ChEBI" id="CHEBI:57856"/>
        <dbReference type="ChEBI" id="CHEBI:59789"/>
        <dbReference type="ChEBI" id="CHEBI:90615"/>
        <dbReference type="ChEBI" id="CHEBI:90616"/>
        <dbReference type="EC" id="2.1.1.72"/>
    </reaction>
</comment>
<dbReference type="Pfam" id="PF12161">
    <property type="entry name" value="HsdM_N"/>
    <property type="match status" value="1"/>
</dbReference>
<evidence type="ECO:0000256" key="4">
    <source>
        <dbReference type="ARBA" id="ARBA00022691"/>
    </source>
</evidence>
<keyword evidence="2 9" id="KW-0489">Methyltransferase</keyword>
<dbReference type="InterPro" id="IPR003356">
    <property type="entry name" value="DNA_methylase_A-5"/>
</dbReference>
<dbReference type="EC" id="2.1.1.72" evidence="1"/>
<dbReference type="InterPro" id="IPR051537">
    <property type="entry name" value="DNA_Adenine_Mtase"/>
</dbReference>
<dbReference type="Proteomes" id="UP000663064">
    <property type="component" value="Plasmid pHGLR3"/>
</dbReference>
<dbReference type="EMBL" id="CP063208">
    <property type="protein sequence ID" value="QOS14121.1"/>
    <property type="molecule type" value="Genomic_DNA"/>
</dbReference>
<evidence type="ECO:0000313" key="9">
    <source>
        <dbReference type="EMBL" id="QOS14121.1"/>
    </source>
</evidence>
<sequence length="650" mass="74407">MTLSLDELDSHLFKCADIIRDAVDSTDYKEYILPLVYYKTISDEFENQYQNNLEEYDKQTARNPDHYDIPVVPEEHTWNDIREVTDNVDQALNEAFTALIETNPELKGAFRVDFINASGLNDDRLTRLLNHLSEYDLDRSSVSPDLLGSAFRDLIHHFAEEEGKRGGQFYTPSEISKLCISLFDDFEAGDELHDPTVGSAGMLVEVARYYREEQDKDPSELRLTGQELNLDIAAIARLNLSIHDLNDEIARGDSLLDPQFTKDGELERFDYVVSNFPFSMDWPKDELQNDQYERFNWSDNPPRADHGDYAFIMHIAKHLKRSNLDGTGGKAAIVIPHGVLFRKHEMAYREYMLEHDLVETIIGLPEKLFPNTAIPSAILVLNTDKPTEKEGEVQFIHAADPDFYEERRSQNKLTGDGIERIVSLVQDNATRYSVSKTAQIEEIRENNYNLNITFYVDGVDFREGQALNRGLSKLDEVSYDGRLNLKANSTFDAILGRVIQKLDNTVLVLGNYEGAHKAELVRVKRALEERGYEAHLFEDLPDFPGQDLSGSVATAMRLVGFCVMVDRQPSGHIDEYRLAEKQRTILARLVSNRGGSTRMIGGSEHVDVNYIKTFEFDLEPQEVLDEAVDWADQMQEKREQVYGDLYEWRD</sequence>
<keyword evidence="5" id="KW-0680">Restriction system</keyword>
<gene>
    <name evidence="9" type="primary">rmeM3</name>
    <name evidence="9" type="ORF">HfgLR_25220</name>
</gene>
<evidence type="ECO:0000256" key="5">
    <source>
        <dbReference type="ARBA" id="ARBA00022747"/>
    </source>
</evidence>
<evidence type="ECO:0000256" key="3">
    <source>
        <dbReference type="ARBA" id="ARBA00022679"/>
    </source>
</evidence>
<keyword evidence="4" id="KW-0949">S-adenosyl-L-methionine</keyword>
<dbReference type="SUPFAM" id="SSF53335">
    <property type="entry name" value="S-adenosyl-L-methionine-dependent methyltransferases"/>
    <property type="match status" value="1"/>
</dbReference>
<dbReference type="Gene3D" id="1.20.1260.30">
    <property type="match status" value="1"/>
</dbReference>
<dbReference type="Pfam" id="PF02384">
    <property type="entry name" value="N6_Mtase"/>
    <property type="match status" value="1"/>
</dbReference>
<dbReference type="Gene3D" id="3.40.50.150">
    <property type="entry name" value="Vaccinia Virus protein VP39"/>
    <property type="match status" value="1"/>
</dbReference>
<dbReference type="GO" id="GO:0032259">
    <property type="term" value="P:methylation"/>
    <property type="evidence" value="ECO:0007669"/>
    <property type="project" value="UniProtKB-KW"/>
</dbReference>
<evidence type="ECO:0000256" key="1">
    <source>
        <dbReference type="ARBA" id="ARBA00011900"/>
    </source>
</evidence>
<proteinExistence type="predicted"/>
<feature type="domain" description="N6 adenine-specific DNA methyltransferase N-terminal" evidence="8">
    <location>
        <begin position="8"/>
        <end position="131"/>
    </location>
</feature>
<geneLocation type="plasmid" evidence="9 10">
    <name>pHGLR3</name>
</geneLocation>
<keyword evidence="3 9" id="KW-0808">Transferase</keyword>
<protein>
    <recommendedName>
        <fullName evidence="1">site-specific DNA-methyltransferase (adenine-specific)</fullName>
        <ecNumber evidence="1">2.1.1.72</ecNumber>
    </recommendedName>
</protein>
<dbReference type="PANTHER" id="PTHR42933:SF3">
    <property type="entry name" value="TYPE I RESTRICTION ENZYME MJAVIII METHYLASE SUBUNIT"/>
    <property type="match status" value="1"/>
</dbReference>
<accession>A0A871BLX5</accession>
<dbReference type="GO" id="GO:0003677">
    <property type="term" value="F:DNA binding"/>
    <property type="evidence" value="ECO:0007669"/>
    <property type="project" value="InterPro"/>
</dbReference>
<dbReference type="REBASE" id="451723">
    <property type="entry name" value="M.HgiLR25ORF25220P"/>
</dbReference>
<dbReference type="RefSeq" id="WP_193494203.1">
    <property type="nucleotide sequence ID" value="NZ_CP063208.1"/>
</dbReference>
<name>A0A871BLX5_HALGI</name>
<dbReference type="GeneID" id="59461639"/>